<dbReference type="AlphaFoldDB" id="A0A059UVW9"/>
<dbReference type="InterPro" id="IPR036661">
    <property type="entry name" value="Luciferase-like_sf"/>
</dbReference>
<dbReference type="GO" id="GO:0005829">
    <property type="term" value="C:cytosol"/>
    <property type="evidence" value="ECO:0007669"/>
    <property type="project" value="TreeGrafter"/>
</dbReference>
<dbReference type="PANTHER" id="PTHR30137">
    <property type="entry name" value="LUCIFERASE-LIKE MONOOXYGENASE"/>
    <property type="match status" value="1"/>
</dbReference>
<evidence type="ECO:0000313" key="4">
    <source>
        <dbReference type="EMBL" id="RNF94011.1"/>
    </source>
</evidence>
<evidence type="ECO:0000256" key="1">
    <source>
        <dbReference type="ARBA" id="ARBA00023002"/>
    </source>
</evidence>
<name>A0A059UVW9_PSEPU</name>
<dbReference type="InterPro" id="IPR011251">
    <property type="entry name" value="Luciferase-like_dom"/>
</dbReference>
<dbReference type="GO" id="GO:0016705">
    <property type="term" value="F:oxidoreductase activity, acting on paired donors, with incorporation or reduction of molecular oxygen"/>
    <property type="evidence" value="ECO:0007669"/>
    <property type="project" value="InterPro"/>
</dbReference>
<feature type="domain" description="Luciferase-like" evidence="3">
    <location>
        <begin position="16"/>
        <end position="322"/>
    </location>
</feature>
<dbReference type="Proteomes" id="UP000278162">
    <property type="component" value="Unassembled WGS sequence"/>
</dbReference>
<dbReference type="GO" id="GO:0004497">
    <property type="term" value="F:monooxygenase activity"/>
    <property type="evidence" value="ECO:0007669"/>
    <property type="project" value="UniProtKB-KW"/>
</dbReference>
<dbReference type="InterPro" id="IPR050766">
    <property type="entry name" value="Bact_Lucif_Oxidored"/>
</dbReference>
<evidence type="ECO:0000256" key="2">
    <source>
        <dbReference type="ARBA" id="ARBA00023033"/>
    </source>
</evidence>
<keyword evidence="1" id="KW-0560">Oxidoreductase</keyword>
<dbReference type="OrthoDB" id="7903015at2"/>
<proteinExistence type="predicted"/>
<reference evidence="4 5" key="1">
    <citation type="submission" date="2018-10" db="EMBL/GenBank/DDBJ databases">
        <title>An outbreak of IMP-63 producing strain in France.</title>
        <authorList>
            <person name="Bour M."/>
            <person name="Liapis E."/>
            <person name="Plesiat P."/>
        </authorList>
    </citation>
    <scope>NUCLEOTIDE SEQUENCE [LARGE SCALE GENOMIC DNA]</scope>
    <source>
        <strain evidence="4 5">12917</strain>
    </source>
</reference>
<evidence type="ECO:0000313" key="5">
    <source>
        <dbReference type="Proteomes" id="UP000278162"/>
    </source>
</evidence>
<comment type="caution">
    <text evidence="4">The sequence shown here is derived from an EMBL/GenBank/DDBJ whole genome shotgun (WGS) entry which is preliminary data.</text>
</comment>
<accession>A0A059UVW9</accession>
<keyword evidence="2" id="KW-0503">Monooxygenase</keyword>
<organism evidence="4 5">
    <name type="scientific">Pseudomonas putida</name>
    <name type="common">Arthrobacter siderocapsulatus</name>
    <dbReference type="NCBI Taxonomy" id="303"/>
    <lineage>
        <taxon>Bacteria</taxon>
        <taxon>Pseudomonadati</taxon>
        <taxon>Pseudomonadota</taxon>
        <taxon>Gammaproteobacteria</taxon>
        <taxon>Pseudomonadales</taxon>
        <taxon>Pseudomonadaceae</taxon>
        <taxon>Pseudomonas</taxon>
    </lineage>
</organism>
<evidence type="ECO:0000259" key="3">
    <source>
        <dbReference type="Pfam" id="PF00296"/>
    </source>
</evidence>
<dbReference type="Pfam" id="PF00296">
    <property type="entry name" value="Bac_luciferase"/>
    <property type="match status" value="1"/>
</dbReference>
<dbReference type="SUPFAM" id="SSF51679">
    <property type="entry name" value="Bacterial luciferase-like"/>
    <property type="match status" value="1"/>
</dbReference>
<dbReference type="KEGG" id="ppud:DW66_2646"/>
<dbReference type="PANTHER" id="PTHR30137:SF8">
    <property type="entry name" value="BLR5498 PROTEIN"/>
    <property type="match status" value="1"/>
</dbReference>
<gene>
    <name evidence="4" type="ORF">EFK07_01400</name>
</gene>
<protein>
    <submittedName>
        <fullName evidence="4">LLM class flavin-dependent oxidoreductase</fullName>
    </submittedName>
</protein>
<dbReference type="RefSeq" id="WP_013972330.1">
    <property type="nucleotide sequence ID" value="NZ_CP007620.1"/>
</dbReference>
<dbReference type="EMBL" id="RJAI01000002">
    <property type="protein sequence ID" value="RNF94011.1"/>
    <property type="molecule type" value="Genomic_DNA"/>
</dbReference>
<sequence length="355" mass="39560">MKISLLQEGETIQGVSVAQRYQEMIAEACLADKLGFYAWGTSEQHFNPPKFTVSAPEVLYAAIAAQTKDIKLRTMCAVMLQWNHPILVAERTSTLDIVSNGRAEIATARSNNLVTLEAFGVDPSTTRAQWEDGMEVLVKAFADETLQHEGPIWNIPPRTIVPRPLQTPHPPIYVSASSVQTHSNAGERGIGVLSFENYFGFDYLQECIDAYRAGLATNKSTIPRRTEQAGLYVATAFCDTTRARAVDIARNVTTSYFKFIIDLYAPLGKKGSYEYLDGRMLRLLEHEGDMDFLISETPSVMVGDPDDFIKRIRQLEQMGIDEILLRIDGIPHEDIMRSIELIGREVMPVINGGGK</sequence>
<dbReference type="Gene3D" id="3.20.20.30">
    <property type="entry name" value="Luciferase-like domain"/>
    <property type="match status" value="1"/>
</dbReference>